<dbReference type="Proteomes" id="UP000278627">
    <property type="component" value="Unassembled WGS sequence"/>
</dbReference>
<reference evidence="3" key="1">
    <citation type="submission" date="2017-02" db="UniProtKB">
        <authorList>
            <consortium name="WormBaseParasite"/>
        </authorList>
    </citation>
    <scope>IDENTIFICATION</scope>
</reference>
<gene>
    <name evidence="1" type="ORF">BPAG_LOCUS11560</name>
</gene>
<protein>
    <submittedName>
        <fullName evidence="3">Beta/gamma crystallin 'Greek key' domain-containing protein</fullName>
    </submittedName>
</protein>
<proteinExistence type="predicted"/>
<organism evidence="3">
    <name type="scientific">Brugia pahangi</name>
    <name type="common">Filarial nematode worm</name>
    <dbReference type="NCBI Taxonomy" id="6280"/>
    <lineage>
        <taxon>Eukaryota</taxon>
        <taxon>Metazoa</taxon>
        <taxon>Ecdysozoa</taxon>
        <taxon>Nematoda</taxon>
        <taxon>Chromadorea</taxon>
        <taxon>Rhabditida</taxon>
        <taxon>Spirurina</taxon>
        <taxon>Spiruromorpha</taxon>
        <taxon>Filarioidea</taxon>
        <taxon>Onchocercidae</taxon>
        <taxon>Brugia</taxon>
    </lineage>
</organism>
<reference evidence="1 2" key="2">
    <citation type="submission" date="2018-11" db="EMBL/GenBank/DDBJ databases">
        <authorList>
            <consortium name="Pathogen Informatics"/>
        </authorList>
    </citation>
    <scope>NUCLEOTIDE SEQUENCE [LARGE SCALE GENOMIC DNA]</scope>
</reference>
<evidence type="ECO:0000313" key="3">
    <source>
        <dbReference type="WBParaSite" id="BPAG_0001159801-mRNA-1"/>
    </source>
</evidence>
<name>A0A0N4TSC9_BRUPA</name>
<accession>A0A0N4TSC9</accession>
<evidence type="ECO:0000313" key="2">
    <source>
        <dbReference type="Proteomes" id="UP000278627"/>
    </source>
</evidence>
<evidence type="ECO:0000313" key="1">
    <source>
        <dbReference type="EMBL" id="VDN92746.1"/>
    </source>
</evidence>
<dbReference type="EMBL" id="UZAD01013236">
    <property type="protein sequence ID" value="VDN92746.1"/>
    <property type="molecule type" value="Genomic_DNA"/>
</dbReference>
<dbReference type="WBParaSite" id="BPAG_0001159801-mRNA-1">
    <property type="protein sequence ID" value="BPAG_0001159801-mRNA-1"/>
    <property type="gene ID" value="BPAG_0001159801"/>
</dbReference>
<dbReference type="AlphaFoldDB" id="A0A0N4TSC9"/>
<sequence>MEFLTFTLADSGWNPMPYCNALPDFNAAGLRVSAKVRITSRMFRESVENEGFICGKEALANDPKGPHRFGGTFWMEDEGQCRIWFCRQGGIARKGMQDKGSQRIFIHNRVNDMRRSSKVMLRLIIDTAKLS</sequence>
<keyword evidence="2" id="KW-1185">Reference proteome</keyword>